<evidence type="ECO:0000313" key="3">
    <source>
        <dbReference type="EMBL" id="OHA20484.1"/>
    </source>
</evidence>
<evidence type="ECO:0000256" key="1">
    <source>
        <dbReference type="PROSITE-ProRule" id="PRU00339"/>
    </source>
</evidence>
<dbReference type="InterPro" id="IPR019734">
    <property type="entry name" value="TPR_rpt"/>
</dbReference>
<keyword evidence="2" id="KW-1133">Transmembrane helix</keyword>
<protein>
    <submittedName>
        <fullName evidence="3">Uncharacterized protein</fullName>
    </submittedName>
</protein>
<keyword evidence="1" id="KW-0802">TPR repeat</keyword>
<dbReference type="Gene3D" id="1.25.40.10">
    <property type="entry name" value="Tetratricopeptide repeat domain"/>
    <property type="match status" value="1"/>
</dbReference>
<evidence type="ECO:0000256" key="2">
    <source>
        <dbReference type="SAM" id="Phobius"/>
    </source>
</evidence>
<evidence type="ECO:0000313" key="4">
    <source>
        <dbReference type="Proteomes" id="UP000178121"/>
    </source>
</evidence>
<keyword evidence="2" id="KW-0812">Transmembrane</keyword>
<organism evidence="3 4">
    <name type="scientific">Candidatus Taylorbacteria bacterium RIFCSPHIGHO2_01_FULL_51_15</name>
    <dbReference type="NCBI Taxonomy" id="1802304"/>
    <lineage>
        <taxon>Bacteria</taxon>
        <taxon>Candidatus Tayloriibacteriota</taxon>
    </lineage>
</organism>
<dbReference type="SUPFAM" id="SSF48452">
    <property type="entry name" value="TPR-like"/>
    <property type="match status" value="1"/>
</dbReference>
<dbReference type="AlphaFoldDB" id="A0A1G2M9R5"/>
<dbReference type="PROSITE" id="PS50005">
    <property type="entry name" value="TPR"/>
    <property type="match status" value="1"/>
</dbReference>
<reference evidence="3 4" key="1">
    <citation type="journal article" date="2016" name="Nat. Commun.">
        <title>Thousands of microbial genomes shed light on interconnected biogeochemical processes in an aquifer system.</title>
        <authorList>
            <person name="Anantharaman K."/>
            <person name="Brown C.T."/>
            <person name="Hug L.A."/>
            <person name="Sharon I."/>
            <person name="Castelle C.J."/>
            <person name="Probst A.J."/>
            <person name="Thomas B.C."/>
            <person name="Singh A."/>
            <person name="Wilkins M.J."/>
            <person name="Karaoz U."/>
            <person name="Brodie E.L."/>
            <person name="Williams K.H."/>
            <person name="Hubbard S.S."/>
            <person name="Banfield J.F."/>
        </authorList>
    </citation>
    <scope>NUCLEOTIDE SEQUENCE [LARGE SCALE GENOMIC DNA]</scope>
</reference>
<keyword evidence="2" id="KW-0472">Membrane</keyword>
<accession>A0A1G2M9R5</accession>
<feature type="transmembrane region" description="Helical" evidence="2">
    <location>
        <begin position="6"/>
        <end position="27"/>
    </location>
</feature>
<gene>
    <name evidence="3" type="ORF">A2849_00610</name>
</gene>
<comment type="caution">
    <text evidence="3">The sequence shown here is derived from an EMBL/GenBank/DDBJ whole genome shotgun (WGS) entry which is preliminary data.</text>
</comment>
<dbReference type="InterPro" id="IPR011990">
    <property type="entry name" value="TPR-like_helical_dom_sf"/>
</dbReference>
<sequence>MTVHKTTWVITVLLCIGAIAGLLAFLYRSNAGTPMPGAQATSSIGSVGTPGIDYDFVEPTSTTSNATPVKMRIPDLTRPIVVPKSFPPDVALAAENKLAATIDALKQDPNSTALWLDLGFHRKGIEDYEGARQAYAYALALTPTSALAADSLGVLYSTYLKEYPKAEQNFLLALKLDSTTPYRYLRLFEFYSETMNDGSKARAILEKGLKAIPGDASFTVLLESLN</sequence>
<name>A0A1G2M9R5_9BACT</name>
<feature type="repeat" description="TPR" evidence="1">
    <location>
        <begin position="112"/>
        <end position="145"/>
    </location>
</feature>
<dbReference type="Proteomes" id="UP000178121">
    <property type="component" value="Unassembled WGS sequence"/>
</dbReference>
<proteinExistence type="predicted"/>
<dbReference type="EMBL" id="MHRI01000029">
    <property type="protein sequence ID" value="OHA20484.1"/>
    <property type="molecule type" value="Genomic_DNA"/>
</dbReference>